<evidence type="ECO:0000313" key="3">
    <source>
        <dbReference type="Proteomes" id="UP000657918"/>
    </source>
</evidence>
<dbReference type="Proteomes" id="UP000657918">
    <property type="component" value="Unassembled WGS sequence"/>
</dbReference>
<keyword evidence="1" id="KW-1133">Transmembrane helix</keyword>
<dbReference type="PANTHER" id="PTHR37223">
    <property type="entry name" value="OS08G0528601 PROTEIN"/>
    <property type="match status" value="1"/>
</dbReference>
<keyword evidence="1" id="KW-0472">Membrane</keyword>
<protein>
    <submittedName>
        <fullName evidence="2">Uncharacterized protein</fullName>
    </submittedName>
</protein>
<comment type="caution">
    <text evidence="2">The sequence shown here is derived from an EMBL/GenBank/DDBJ whole genome shotgun (WGS) entry which is preliminary data.</text>
</comment>
<name>A0A835N805_9ROSI</name>
<organism evidence="2 3">
    <name type="scientific">Salix dunnii</name>
    <dbReference type="NCBI Taxonomy" id="1413687"/>
    <lineage>
        <taxon>Eukaryota</taxon>
        <taxon>Viridiplantae</taxon>
        <taxon>Streptophyta</taxon>
        <taxon>Embryophyta</taxon>
        <taxon>Tracheophyta</taxon>
        <taxon>Spermatophyta</taxon>
        <taxon>Magnoliopsida</taxon>
        <taxon>eudicotyledons</taxon>
        <taxon>Gunneridae</taxon>
        <taxon>Pentapetalae</taxon>
        <taxon>rosids</taxon>
        <taxon>fabids</taxon>
        <taxon>Malpighiales</taxon>
        <taxon>Salicaceae</taxon>
        <taxon>Saliceae</taxon>
        <taxon>Salix</taxon>
    </lineage>
</organism>
<keyword evidence="3" id="KW-1185">Reference proteome</keyword>
<feature type="transmembrane region" description="Helical" evidence="1">
    <location>
        <begin position="63"/>
        <end position="85"/>
    </location>
</feature>
<dbReference type="PANTHER" id="PTHR37223:SF1">
    <property type="entry name" value="OS08G0528601 PROTEIN"/>
    <property type="match status" value="1"/>
</dbReference>
<dbReference type="GO" id="GO:0006979">
    <property type="term" value="P:response to oxidative stress"/>
    <property type="evidence" value="ECO:0007669"/>
    <property type="project" value="TreeGrafter"/>
</dbReference>
<evidence type="ECO:0000256" key="1">
    <source>
        <dbReference type="SAM" id="Phobius"/>
    </source>
</evidence>
<keyword evidence="1" id="KW-0812">Transmembrane</keyword>
<dbReference type="AlphaFoldDB" id="A0A835N805"/>
<dbReference type="EMBL" id="JADGMS010000002">
    <property type="protein sequence ID" value="KAF9687983.1"/>
    <property type="molecule type" value="Genomic_DNA"/>
</dbReference>
<reference evidence="2 3" key="1">
    <citation type="submission" date="2020-10" db="EMBL/GenBank/DDBJ databases">
        <title>Plant Genome Project.</title>
        <authorList>
            <person name="Zhang R.-G."/>
        </authorList>
    </citation>
    <scope>NUCLEOTIDE SEQUENCE [LARGE SCALE GENOMIC DNA]</scope>
    <source>
        <strain evidence="2">FAFU-HL-1</strain>
        <tissue evidence="2">Leaf</tissue>
    </source>
</reference>
<sequence length="275" mass="30389">MQGQSGYVGIDYPIAGLRHGCETSLPTHMSSQRKNGIGAQKVGSLEAMELSDSMEDDHISSGFCVGFAGYEIFFILFFLIAFFSFKNFTSRPEYNQILLKKPGGADSWPFQEALEEWLLIVVFSPLILVVSELGQSISRSLLSKKMFDEWACVAEFGYTTPLMFSIRKFVKDFPVAVPEACKAPGPAPAPATPVFAVGAAAVVSQIAEVNKGTVPFVDIEFQNRVLGYSVHTEGRNCVGTSLVFLLHLQWYSKLNKETSIDQWVDGCMELRIQDT</sequence>
<accession>A0A835N805</accession>
<gene>
    <name evidence="2" type="ORF">SADUNF_Sadunf02G0149900</name>
</gene>
<dbReference type="OrthoDB" id="779178at2759"/>
<proteinExistence type="predicted"/>
<evidence type="ECO:0000313" key="2">
    <source>
        <dbReference type="EMBL" id="KAF9687983.1"/>
    </source>
</evidence>